<keyword evidence="6 7" id="KW-0472">Membrane</keyword>
<evidence type="ECO:0008006" key="11">
    <source>
        <dbReference type="Google" id="ProtNLM"/>
    </source>
</evidence>
<evidence type="ECO:0000256" key="6">
    <source>
        <dbReference type="ARBA" id="ARBA00023136"/>
    </source>
</evidence>
<name>A0A7R9A7V7_9CRUS</name>
<evidence type="ECO:0000256" key="2">
    <source>
        <dbReference type="ARBA" id="ARBA00006375"/>
    </source>
</evidence>
<evidence type="ECO:0000256" key="4">
    <source>
        <dbReference type="ARBA" id="ARBA00022692"/>
    </source>
</evidence>
<feature type="repeat" description="Solcar" evidence="7">
    <location>
        <begin position="130"/>
        <end position="215"/>
    </location>
</feature>
<keyword evidence="4 7" id="KW-0812">Transmembrane</keyword>
<keyword evidence="10" id="KW-1185">Reference proteome</keyword>
<evidence type="ECO:0000256" key="1">
    <source>
        <dbReference type="ARBA" id="ARBA00004141"/>
    </source>
</evidence>
<evidence type="ECO:0000313" key="10">
    <source>
        <dbReference type="Proteomes" id="UP000677054"/>
    </source>
</evidence>
<dbReference type="PANTHER" id="PTHR24089">
    <property type="entry name" value="SOLUTE CARRIER FAMILY 25"/>
    <property type="match status" value="1"/>
</dbReference>
<dbReference type="InterPro" id="IPR018108">
    <property type="entry name" value="MCP_transmembrane"/>
</dbReference>
<proteinExistence type="inferred from homology"/>
<reference evidence="9" key="1">
    <citation type="submission" date="2020-11" db="EMBL/GenBank/DDBJ databases">
        <authorList>
            <person name="Tran Van P."/>
        </authorList>
    </citation>
    <scope>NUCLEOTIDE SEQUENCE</scope>
</reference>
<dbReference type="EMBL" id="LR901515">
    <property type="protein sequence ID" value="CAD7248795.1"/>
    <property type="molecule type" value="Genomic_DNA"/>
</dbReference>
<feature type="repeat" description="Solcar" evidence="7">
    <location>
        <begin position="224"/>
        <end position="312"/>
    </location>
</feature>
<keyword evidence="5" id="KW-0677">Repeat</keyword>
<dbReference type="GO" id="GO:0016020">
    <property type="term" value="C:membrane"/>
    <property type="evidence" value="ECO:0007669"/>
    <property type="project" value="UniProtKB-SubCell"/>
</dbReference>
<dbReference type="Gene3D" id="1.50.40.10">
    <property type="entry name" value="Mitochondrial carrier domain"/>
    <property type="match status" value="1"/>
</dbReference>
<dbReference type="OrthoDB" id="270584at2759"/>
<evidence type="ECO:0000256" key="7">
    <source>
        <dbReference type="PROSITE-ProRule" id="PRU00282"/>
    </source>
</evidence>
<accession>A0A7R9A7V7</accession>
<dbReference type="InterPro" id="IPR002067">
    <property type="entry name" value="MCP"/>
</dbReference>
<evidence type="ECO:0000256" key="8">
    <source>
        <dbReference type="RuleBase" id="RU000488"/>
    </source>
</evidence>
<gene>
    <name evidence="9" type="ORF">DSTB1V02_LOCUS8603</name>
</gene>
<protein>
    <recommendedName>
        <fullName evidence="11">Mitochondrial carrier protein</fullName>
    </recommendedName>
</protein>
<dbReference type="PROSITE" id="PS50920">
    <property type="entry name" value="SOLCAR"/>
    <property type="match status" value="3"/>
</dbReference>
<comment type="subcellular location">
    <subcellularLocation>
        <location evidence="1">Membrane</location>
        <topology evidence="1">Multi-pass membrane protein</topology>
    </subcellularLocation>
</comment>
<evidence type="ECO:0000256" key="5">
    <source>
        <dbReference type="ARBA" id="ARBA00022737"/>
    </source>
</evidence>
<dbReference type="GO" id="GO:0055085">
    <property type="term" value="P:transmembrane transport"/>
    <property type="evidence" value="ECO:0007669"/>
    <property type="project" value="InterPro"/>
</dbReference>
<comment type="similarity">
    <text evidence="2 8">Belongs to the mitochondrial carrier (TC 2.A.29) family.</text>
</comment>
<dbReference type="PRINTS" id="PR00926">
    <property type="entry name" value="MITOCARRIER"/>
</dbReference>
<dbReference type="Pfam" id="PF00153">
    <property type="entry name" value="Mito_carr"/>
    <property type="match status" value="3"/>
</dbReference>
<organism evidence="9">
    <name type="scientific">Darwinula stevensoni</name>
    <dbReference type="NCBI Taxonomy" id="69355"/>
    <lineage>
        <taxon>Eukaryota</taxon>
        <taxon>Metazoa</taxon>
        <taxon>Ecdysozoa</taxon>
        <taxon>Arthropoda</taxon>
        <taxon>Crustacea</taxon>
        <taxon>Oligostraca</taxon>
        <taxon>Ostracoda</taxon>
        <taxon>Podocopa</taxon>
        <taxon>Podocopida</taxon>
        <taxon>Darwinulocopina</taxon>
        <taxon>Darwinuloidea</taxon>
        <taxon>Darwinulidae</taxon>
        <taxon>Darwinula</taxon>
    </lineage>
</organism>
<dbReference type="Proteomes" id="UP000677054">
    <property type="component" value="Unassembled WGS sequence"/>
</dbReference>
<sequence length="322" mass="36694">MHLQHQFLQKSSTTEMQKQLETNLHHHHQISQRNRILTSLTAGALAGAIAKTVIAPMDRAKICFQVNQRRFGLWNVLEFLANSYKTEGFFSLWRGNSATMARIVPYAAIQFAAHEQWKNLLRVDNPKESVSEWRRFVAGSLAGITGQSFTYPLDIAKARLAVTTNKQYKSLRQVFVKSYRQEGVFALYKGFIPTIVGVIPYAGTSFFTYETLKRWHLDRYERPPNPVERVAFGAVAGLMGQSASYPLDIVRRRIQTQVITKGNYHTIVGTLAEVYRTEGIIHGWYKGLTMNWIKGPIAVGISFSVFDTMQAFLRRLPVFRTS</sequence>
<dbReference type="SUPFAM" id="SSF103506">
    <property type="entry name" value="Mitochondrial carrier"/>
    <property type="match status" value="1"/>
</dbReference>
<dbReference type="InterPro" id="IPR023395">
    <property type="entry name" value="MCP_dom_sf"/>
</dbReference>
<keyword evidence="3 8" id="KW-0813">Transport</keyword>
<feature type="repeat" description="Solcar" evidence="7">
    <location>
        <begin position="34"/>
        <end position="120"/>
    </location>
</feature>
<evidence type="ECO:0000256" key="3">
    <source>
        <dbReference type="ARBA" id="ARBA00022448"/>
    </source>
</evidence>
<evidence type="ECO:0000313" key="9">
    <source>
        <dbReference type="EMBL" id="CAD7248795.1"/>
    </source>
</evidence>
<dbReference type="AlphaFoldDB" id="A0A7R9A7V7"/>
<dbReference type="EMBL" id="CAJPEV010001998">
    <property type="protein sequence ID" value="CAG0895247.1"/>
    <property type="molecule type" value="Genomic_DNA"/>
</dbReference>